<comment type="caution">
    <text evidence="2">The sequence shown here is derived from an EMBL/GenBank/DDBJ whole genome shotgun (WGS) entry which is preliminary data.</text>
</comment>
<dbReference type="Pfam" id="PF03475">
    <property type="entry name" value="YiiM_3-alpha"/>
    <property type="match status" value="1"/>
</dbReference>
<dbReference type="InterPro" id="IPR052353">
    <property type="entry name" value="Benzoxazolinone_Detox_Enz"/>
</dbReference>
<reference evidence="2 3" key="1">
    <citation type="submission" date="2011-04" db="EMBL/GenBank/DDBJ databases">
        <authorList>
            <person name="Muzny D."/>
            <person name="Qin X."/>
            <person name="Deng J."/>
            <person name="Jiang H."/>
            <person name="Liu Y."/>
            <person name="Qu J."/>
            <person name="Song X.-Z."/>
            <person name="Zhang L."/>
            <person name="Thornton R."/>
            <person name="Coyle M."/>
            <person name="Francisco L."/>
            <person name="Jackson L."/>
            <person name="Javaid M."/>
            <person name="Korchina V."/>
            <person name="Kovar C."/>
            <person name="Mata R."/>
            <person name="Mathew T."/>
            <person name="Ngo R."/>
            <person name="Nguyen L."/>
            <person name="Nguyen N."/>
            <person name="Okwuonu G."/>
            <person name="Ongeri F."/>
            <person name="Pham C."/>
            <person name="Simmons D."/>
            <person name="Wilczek-Boney K."/>
            <person name="Hale W."/>
            <person name="Jakkamsetti A."/>
            <person name="Pham P."/>
            <person name="Ruth R."/>
            <person name="San Lucas F."/>
            <person name="Warren J."/>
            <person name="Zhang J."/>
            <person name="Zhao Z."/>
            <person name="Zhou C."/>
            <person name="Zhu D."/>
            <person name="Lee S."/>
            <person name="Bess C."/>
            <person name="Blankenburg K."/>
            <person name="Forbes L."/>
            <person name="Fu Q."/>
            <person name="Gubbala S."/>
            <person name="Hirani K."/>
            <person name="Jayaseelan J.C."/>
            <person name="Lara F."/>
            <person name="Munidasa M."/>
            <person name="Palculict T."/>
            <person name="Patil S."/>
            <person name="Pu L.-L."/>
            <person name="Saada N."/>
            <person name="Tang L."/>
            <person name="Weissenberger G."/>
            <person name="Zhu Y."/>
            <person name="Hemphill L."/>
            <person name="Shang Y."/>
            <person name="Youmans B."/>
            <person name="Ayvaz T."/>
            <person name="Ross M."/>
            <person name="Santibanez J."/>
            <person name="Aqrawi P."/>
            <person name="Gross S."/>
            <person name="Joshi V."/>
            <person name="Fowler G."/>
            <person name="Nazareth L."/>
            <person name="Reid J."/>
            <person name="Worley K."/>
            <person name="Petrosino J."/>
            <person name="Highlander S."/>
            <person name="Gibbs R."/>
        </authorList>
    </citation>
    <scope>NUCLEOTIDE SEQUENCE [LARGE SCALE GENOMIC DNA]</scope>
    <source>
        <strain evidence="2 3">2681</strain>
    </source>
</reference>
<accession>F9DUS5</accession>
<dbReference type="InterPro" id="IPR011037">
    <property type="entry name" value="Pyrv_Knase-like_insert_dom_sf"/>
</dbReference>
<evidence type="ECO:0000313" key="2">
    <source>
        <dbReference type="EMBL" id="EGQ24113.1"/>
    </source>
</evidence>
<organism evidence="2 3">
    <name type="scientific">Sporosarcina newyorkensis 2681</name>
    <dbReference type="NCBI Taxonomy" id="1027292"/>
    <lineage>
        <taxon>Bacteria</taxon>
        <taxon>Bacillati</taxon>
        <taxon>Bacillota</taxon>
        <taxon>Bacilli</taxon>
        <taxon>Bacillales</taxon>
        <taxon>Caryophanaceae</taxon>
        <taxon>Sporosarcina</taxon>
    </lineage>
</organism>
<name>F9DUS5_9BACL</name>
<dbReference type="HOGENOM" id="CLU_082566_1_0_9"/>
<dbReference type="InterPro" id="IPR005302">
    <property type="entry name" value="MoCF_Sase_C"/>
</dbReference>
<dbReference type="STRING" id="759851.SAMN04244570_0165"/>
<dbReference type="AlphaFoldDB" id="F9DUS5"/>
<dbReference type="SUPFAM" id="SSF50800">
    <property type="entry name" value="PK beta-barrel domain-like"/>
    <property type="match status" value="1"/>
</dbReference>
<dbReference type="GO" id="GO:0030170">
    <property type="term" value="F:pyridoxal phosphate binding"/>
    <property type="evidence" value="ECO:0007669"/>
    <property type="project" value="InterPro"/>
</dbReference>
<dbReference type="Proteomes" id="UP000005316">
    <property type="component" value="Unassembled WGS sequence"/>
</dbReference>
<dbReference type="Pfam" id="PF03473">
    <property type="entry name" value="MOSC"/>
    <property type="match status" value="1"/>
</dbReference>
<dbReference type="PROSITE" id="PS51340">
    <property type="entry name" value="MOSC"/>
    <property type="match status" value="1"/>
</dbReference>
<feature type="domain" description="MOSC" evidence="1">
    <location>
        <begin position="48"/>
        <end position="182"/>
    </location>
</feature>
<dbReference type="eggNOG" id="COG2258">
    <property type="taxonomic scope" value="Bacteria"/>
</dbReference>
<dbReference type="PANTHER" id="PTHR30212">
    <property type="entry name" value="PROTEIN YIIM"/>
    <property type="match status" value="1"/>
</dbReference>
<evidence type="ECO:0000259" key="1">
    <source>
        <dbReference type="PROSITE" id="PS51340"/>
    </source>
</evidence>
<evidence type="ECO:0000313" key="3">
    <source>
        <dbReference type="Proteomes" id="UP000005316"/>
    </source>
</evidence>
<dbReference type="GO" id="GO:0030151">
    <property type="term" value="F:molybdenum ion binding"/>
    <property type="evidence" value="ECO:0007669"/>
    <property type="project" value="InterPro"/>
</dbReference>
<gene>
    <name evidence="2" type="ORF">HMPREF9372_2556</name>
</gene>
<dbReference type="PANTHER" id="PTHR30212:SF2">
    <property type="entry name" value="PROTEIN YIIM"/>
    <property type="match status" value="1"/>
</dbReference>
<sequence>MVGYKLYIREKSDIMIEPSTRKLITLSIGLPKKLQTSKGQDYISAICKQPSREAFLSIDGFRGDGIADTKHHGGPDRAVCIYPAEHYPHWENEYNCTLPSSTFGENLTISGMLENEVYIGDTFRVGEAVLQVTQGRVPCSTINKRTGLPTLMKKIVDTGFTGYLCRVLGEGMVRDDSSITLLERDPNGVSILYANEIYFHRPNDLDGMKRIVAVDALADVWKEKLVKRIEKLQTT</sequence>
<proteinExistence type="predicted"/>
<dbReference type="Gene3D" id="2.40.33.20">
    <property type="entry name" value="PK beta-barrel domain-like"/>
    <property type="match status" value="1"/>
</dbReference>
<dbReference type="EMBL" id="AFPZ01000076">
    <property type="protein sequence ID" value="EGQ24113.1"/>
    <property type="molecule type" value="Genomic_DNA"/>
</dbReference>
<protein>
    <submittedName>
        <fullName evidence="2">MOSC domain protein</fullName>
    </submittedName>
</protein>
<dbReference type="InterPro" id="IPR005163">
    <property type="entry name" value="Tri_helical_YiiM-like"/>
</dbReference>
<dbReference type="GO" id="GO:0003824">
    <property type="term" value="F:catalytic activity"/>
    <property type="evidence" value="ECO:0007669"/>
    <property type="project" value="InterPro"/>
</dbReference>